<dbReference type="Proteomes" id="UP000076858">
    <property type="component" value="Unassembled WGS sequence"/>
</dbReference>
<reference evidence="1 2" key="1">
    <citation type="submission" date="2016-03" db="EMBL/GenBank/DDBJ databases">
        <title>EvidentialGene: Evidence-directed Construction of Genes on Genomes.</title>
        <authorList>
            <person name="Gilbert D.G."/>
            <person name="Choi J.-H."/>
            <person name="Mockaitis K."/>
            <person name="Colbourne J."/>
            <person name="Pfrender M."/>
        </authorList>
    </citation>
    <scope>NUCLEOTIDE SEQUENCE [LARGE SCALE GENOMIC DNA]</scope>
    <source>
        <strain evidence="1 2">Xinb3</strain>
        <tissue evidence="1">Complete organism</tissue>
    </source>
</reference>
<accession>A0A164EUN1</accession>
<keyword evidence="2" id="KW-1185">Reference proteome</keyword>
<protein>
    <submittedName>
        <fullName evidence="1">Uncharacterized protein</fullName>
    </submittedName>
</protein>
<dbReference type="AlphaFoldDB" id="A0A164EUN1"/>
<comment type="caution">
    <text evidence="1">The sequence shown here is derived from an EMBL/GenBank/DDBJ whole genome shotgun (WGS) entry which is preliminary data.</text>
</comment>
<gene>
    <name evidence="1" type="ORF">APZ42_008144</name>
</gene>
<organism evidence="1 2">
    <name type="scientific">Daphnia magna</name>
    <dbReference type="NCBI Taxonomy" id="35525"/>
    <lineage>
        <taxon>Eukaryota</taxon>
        <taxon>Metazoa</taxon>
        <taxon>Ecdysozoa</taxon>
        <taxon>Arthropoda</taxon>
        <taxon>Crustacea</taxon>
        <taxon>Branchiopoda</taxon>
        <taxon>Diplostraca</taxon>
        <taxon>Cladocera</taxon>
        <taxon>Anomopoda</taxon>
        <taxon>Daphniidae</taxon>
        <taxon>Daphnia</taxon>
    </lineage>
</organism>
<sequence>MRLVITNGGKVNKLFKPVSCFDVSQKTGACMAAIVHLKTTNTNLTHLENRFRVLK</sequence>
<proteinExistence type="predicted"/>
<evidence type="ECO:0000313" key="1">
    <source>
        <dbReference type="EMBL" id="KZR97149.1"/>
    </source>
</evidence>
<dbReference type="EMBL" id="LRGB01022478">
    <property type="protein sequence ID" value="KZR97149.1"/>
    <property type="molecule type" value="Genomic_DNA"/>
</dbReference>
<name>A0A164EUN1_9CRUS</name>
<evidence type="ECO:0000313" key="2">
    <source>
        <dbReference type="Proteomes" id="UP000076858"/>
    </source>
</evidence>